<dbReference type="EMBL" id="JABSNP010000015">
    <property type="protein sequence ID" value="NRT20258.1"/>
    <property type="molecule type" value="Genomic_DNA"/>
</dbReference>
<feature type="domain" description="Response regulatory" evidence="2">
    <location>
        <begin position="9"/>
        <end position="120"/>
    </location>
</feature>
<sequence length="251" mass="27052">MPAAPPPLRCVVLDDDPLCCDLVASFVRRVPALALAGTFGEPVAAFEHLGRHPTDLLLTDIELPGLSGLELVRGLRQPPLVVFLTSHPEYALPTYELDAVDFLVKPLAFPRFLRAIDKALRLRPADAPSAPPAPGPDGTFFIRTAQQFLRLGYADVAYAEAMGDFVKVHLASGTVHVTLVSLKHLEAQLPADQFVRTHRSFLANAARITAVTADEVCLGPAGAVPLGHTFRDAVLAQVVQQRLVSRHPTGQ</sequence>
<name>A0ABX2FST9_9BACT</name>
<keyword evidence="5" id="KW-1185">Reference proteome</keyword>
<protein>
    <submittedName>
        <fullName evidence="4">DNA-binding LytR/AlgR family response regulator</fullName>
    </submittedName>
</protein>
<dbReference type="PANTHER" id="PTHR37299:SF1">
    <property type="entry name" value="STAGE 0 SPORULATION PROTEIN A HOMOLOG"/>
    <property type="match status" value="1"/>
</dbReference>
<dbReference type="InterPro" id="IPR001789">
    <property type="entry name" value="Sig_transdc_resp-reg_receiver"/>
</dbReference>
<dbReference type="Gene3D" id="2.40.50.40">
    <property type="match status" value="1"/>
</dbReference>
<evidence type="ECO:0000313" key="4">
    <source>
        <dbReference type="EMBL" id="NRT20258.1"/>
    </source>
</evidence>
<proteinExistence type="predicted"/>
<dbReference type="Pfam" id="PF00072">
    <property type="entry name" value="Response_reg"/>
    <property type="match status" value="1"/>
</dbReference>
<keyword evidence="4" id="KW-0238">DNA-binding</keyword>
<organism evidence="4 5">
    <name type="scientific">Hymenobacter caeli</name>
    <dbReference type="NCBI Taxonomy" id="2735894"/>
    <lineage>
        <taxon>Bacteria</taxon>
        <taxon>Pseudomonadati</taxon>
        <taxon>Bacteroidota</taxon>
        <taxon>Cytophagia</taxon>
        <taxon>Cytophagales</taxon>
        <taxon>Hymenobacteraceae</taxon>
        <taxon>Hymenobacter</taxon>
    </lineage>
</organism>
<dbReference type="Proteomes" id="UP000779507">
    <property type="component" value="Unassembled WGS sequence"/>
</dbReference>
<evidence type="ECO:0000256" key="1">
    <source>
        <dbReference type="PROSITE-ProRule" id="PRU00169"/>
    </source>
</evidence>
<dbReference type="InterPro" id="IPR046947">
    <property type="entry name" value="LytR-like"/>
</dbReference>
<dbReference type="InterPro" id="IPR011006">
    <property type="entry name" value="CheY-like_superfamily"/>
</dbReference>
<reference evidence="4 5" key="1">
    <citation type="submission" date="2020-05" db="EMBL/GenBank/DDBJ databases">
        <title>Genomic Encyclopedia of Type Strains, Phase IV (KMG-V): Genome sequencing to study the core and pangenomes of soil and plant-associated prokaryotes.</title>
        <authorList>
            <person name="Whitman W."/>
        </authorList>
    </citation>
    <scope>NUCLEOTIDE SEQUENCE [LARGE SCALE GENOMIC DNA]</scope>
    <source>
        <strain evidence="4 5">9A</strain>
    </source>
</reference>
<feature type="domain" description="HTH LytTR-type" evidence="3">
    <location>
        <begin position="140"/>
        <end position="208"/>
    </location>
</feature>
<dbReference type="RefSeq" id="WP_173811033.1">
    <property type="nucleotide sequence ID" value="NZ_JABSNP010000015.1"/>
</dbReference>
<evidence type="ECO:0000259" key="2">
    <source>
        <dbReference type="PROSITE" id="PS50110"/>
    </source>
</evidence>
<dbReference type="GO" id="GO:0003677">
    <property type="term" value="F:DNA binding"/>
    <property type="evidence" value="ECO:0007669"/>
    <property type="project" value="UniProtKB-KW"/>
</dbReference>
<dbReference type="PANTHER" id="PTHR37299">
    <property type="entry name" value="TRANSCRIPTIONAL REGULATOR-RELATED"/>
    <property type="match status" value="1"/>
</dbReference>
<dbReference type="SMART" id="SM00850">
    <property type="entry name" value="LytTR"/>
    <property type="match status" value="1"/>
</dbReference>
<evidence type="ECO:0000313" key="5">
    <source>
        <dbReference type="Proteomes" id="UP000779507"/>
    </source>
</evidence>
<accession>A0ABX2FST9</accession>
<dbReference type="Pfam" id="PF04397">
    <property type="entry name" value="LytTR"/>
    <property type="match status" value="1"/>
</dbReference>
<dbReference type="PROSITE" id="PS50930">
    <property type="entry name" value="HTH_LYTTR"/>
    <property type="match status" value="1"/>
</dbReference>
<dbReference type="Gene3D" id="3.40.50.2300">
    <property type="match status" value="1"/>
</dbReference>
<feature type="modified residue" description="4-aspartylphosphate" evidence="1">
    <location>
        <position position="60"/>
    </location>
</feature>
<gene>
    <name evidence="4" type="ORF">HNP98_003098</name>
</gene>
<dbReference type="SUPFAM" id="SSF52172">
    <property type="entry name" value="CheY-like"/>
    <property type="match status" value="1"/>
</dbReference>
<keyword evidence="1" id="KW-0597">Phosphoprotein</keyword>
<dbReference type="SMART" id="SM00448">
    <property type="entry name" value="REC"/>
    <property type="match status" value="1"/>
</dbReference>
<comment type="caution">
    <text evidence="4">The sequence shown here is derived from an EMBL/GenBank/DDBJ whole genome shotgun (WGS) entry which is preliminary data.</text>
</comment>
<evidence type="ECO:0000259" key="3">
    <source>
        <dbReference type="PROSITE" id="PS50930"/>
    </source>
</evidence>
<dbReference type="InterPro" id="IPR007492">
    <property type="entry name" value="LytTR_DNA-bd_dom"/>
</dbReference>
<dbReference type="PROSITE" id="PS50110">
    <property type="entry name" value="RESPONSE_REGULATORY"/>
    <property type="match status" value="1"/>
</dbReference>